<dbReference type="WBParaSite" id="HDID_0000865401-mRNA-1">
    <property type="protein sequence ID" value="HDID_0000865401-mRNA-1"/>
    <property type="gene ID" value="HDID_0000865401"/>
</dbReference>
<dbReference type="OrthoDB" id="6231004at2759"/>
<keyword evidence="5" id="KW-1185">Reference proteome</keyword>
<protein>
    <recommendedName>
        <fullName evidence="1">DUF7041 domain-containing protein</fullName>
    </recommendedName>
</protein>
<evidence type="ECO:0000313" key="6">
    <source>
        <dbReference type="WBParaSite" id="HDID_0000865401-mRNA-1"/>
    </source>
</evidence>
<organism evidence="6">
    <name type="scientific">Hymenolepis diminuta</name>
    <name type="common">Rat tapeworm</name>
    <dbReference type="NCBI Taxonomy" id="6216"/>
    <lineage>
        <taxon>Eukaryota</taxon>
        <taxon>Metazoa</taxon>
        <taxon>Spiralia</taxon>
        <taxon>Lophotrochozoa</taxon>
        <taxon>Platyhelminthes</taxon>
        <taxon>Cestoda</taxon>
        <taxon>Eucestoda</taxon>
        <taxon>Cyclophyllidea</taxon>
        <taxon>Hymenolepididae</taxon>
        <taxon>Hymenolepis</taxon>
    </lineage>
</organism>
<accession>A0A0R3STD1</accession>
<evidence type="ECO:0000313" key="4">
    <source>
        <dbReference type="Proteomes" id="UP000274504"/>
    </source>
</evidence>
<dbReference type="EMBL" id="CABIJS010000455">
    <property type="protein sequence ID" value="VUZ51959.1"/>
    <property type="molecule type" value="Genomic_DNA"/>
</dbReference>
<proteinExistence type="predicted"/>
<reference evidence="6" key="1">
    <citation type="submission" date="2017-02" db="UniProtKB">
        <authorList>
            <consortium name="WormBaseParasite"/>
        </authorList>
    </citation>
    <scope>IDENTIFICATION</scope>
</reference>
<feature type="domain" description="DUF7041" evidence="1">
    <location>
        <begin position="11"/>
        <end position="83"/>
    </location>
</feature>
<dbReference type="Proteomes" id="UP000274504">
    <property type="component" value="Unassembled WGS sequence"/>
</dbReference>
<evidence type="ECO:0000313" key="2">
    <source>
        <dbReference type="EMBL" id="VDL60970.1"/>
    </source>
</evidence>
<evidence type="ECO:0000259" key="1">
    <source>
        <dbReference type="Pfam" id="PF23055"/>
    </source>
</evidence>
<dbReference type="PANTHER" id="PTHR33327:SF3">
    <property type="entry name" value="RNA-DIRECTED DNA POLYMERASE"/>
    <property type="match status" value="1"/>
</dbReference>
<dbReference type="PANTHER" id="PTHR33327">
    <property type="entry name" value="ENDONUCLEASE"/>
    <property type="match status" value="1"/>
</dbReference>
<reference evidence="2 4" key="2">
    <citation type="submission" date="2018-11" db="EMBL/GenBank/DDBJ databases">
        <authorList>
            <consortium name="Pathogen Informatics"/>
        </authorList>
    </citation>
    <scope>NUCLEOTIDE SEQUENCE [LARGE SCALE GENOMIC DNA]</scope>
</reference>
<dbReference type="STRING" id="6216.A0A0R3STD1"/>
<evidence type="ECO:0000313" key="5">
    <source>
        <dbReference type="Proteomes" id="UP000321570"/>
    </source>
</evidence>
<name>A0A0R3STD1_HYMDI</name>
<evidence type="ECO:0000313" key="3">
    <source>
        <dbReference type="EMBL" id="VUZ51959.1"/>
    </source>
</evidence>
<dbReference type="Proteomes" id="UP000321570">
    <property type="component" value="Unassembled WGS sequence"/>
</dbReference>
<dbReference type="AlphaFoldDB" id="A0A0R3STD1"/>
<dbReference type="EMBL" id="UYSG01011117">
    <property type="protein sequence ID" value="VDL60970.1"/>
    <property type="molecule type" value="Genomic_DNA"/>
</dbReference>
<reference evidence="3 5" key="3">
    <citation type="submission" date="2019-07" db="EMBL/GenBank/DDBJ databases">
        <authorList>
            <person name="Jastrzebski P J."/>
            <person name="Paukszto L."/>
            <person name="Jastrzebski P J."/>
        </authorList>
    </citation>
    <scope>NUCLEOTIDE SEQUENCE [LARGE SCALE GENOMIC DNA]</scope>
    <source>
        <strain evidence="3 5">WMS-il1</strain>
    </source>
</reference>
<dbReference type="InterPro" id="IPR055469">
    <property type="entry name" value="DUF7041"/>
</dbReference>
<dbReference type="Pfam" id="PF23055">
    <property type="entry name" value="DUF7041"/>
    <property type="match status" value="1"/>
</dbReference>
<gene>
    <name evidence="2" type="ORF">HDID_LOCUS8652</name>
    <name evidence="3" type="ORF">WMSIL1_LOCUS10588</name>
</gene>
<sequence length="218" mass="25000">MASNDSIPVIIPPIWSNNVKSWFTVLECNFEVAEITCQKVKFCHLCSLLTEAIVGEISDLLPEAYKSESPYDALKKAIIERTEVPPAKAMKILSKVYMGDELPTEFLKRIRQLTLNTDMDDLYLKHFFFSRLPESVQAVVETTLDENDIFELARMADLIVLTLPEEKSANSSGKTDSFDIPSRTGSFSISYTRRRICWYHRRFGKQAYRCKGPCYFVD</sequence>